<dbReference type="KEGG" id="ssck:SPSK_06730"/>
<organism evidence="2 3">
    <name type="scientific">Sporothrix schenckii 1099-18</name>
    <dbReference type="NCBI Taxonomy" id="1397361"/>
    <lineage>
        <taxon>Eukaryota</taxon>
        <taxon>Fungi</taxon>
        <taxon>Dikarya</taxon>
        <taxon>Ascomycota</taxon>
        <taxon>Pezizomycotina</taxon>
        <taxon>Sordariomycetes</taxon>
        <taxon>Sordariomycetidae</taxon>
        <taxon>Ophiostomatales</taxon>
        <taxon>Ophiostomataceae</taxon>
        <taxon>Sporothrix</taxon>
    </lineage>
</organism>
<reference evidence="2 3" key="1">
    <citation type="journal article" date="2014" name="BMC Genomics">
        <title>Comparative genomics of the major fungal agents of human and animal Sporotrichosis: Sporothrix schenckii and Sporothrix brasiliensis.</title>
        <authorList>
            <person name="Teixeira M.M."/>
            <person name="de Almeida L.G."/>
            <person name="Kubitschek-Barreira P."/>
            <person name="Alves F.L."/>
            <person name="Kioshima E.S."/>
            <person name="Abadio A.K."/>
            <person name="Fernandes L."/>
            <person name="Derengowski L.S."/>
            <person name="Ferreira K.S."/>
            <person name="Souza R.C."/>
            <person name="Ruiz J.C."/>
            <person name="de Andrade N.C."/>
            <person name="Paes H.C."/>
            <person name="Nicola A.M."/>
            <person name="Albuquerque P."/>
            <person name="Gerber A.L."/>
            <person name="Martins V.P."/>
            <person name="Peconick L.D."/>
            <person name="Neto A.V."/>
            <person name="Chaucanez C.B."/>
            <person name="Silva P.A."/>
            <person name="Cunha O.L."/>
            <person name="de Oliveira F.F."/>
            <person name="dos Santos T.C."/>
            <person name="Barros A.L."/>
            <person name="Soares M.A."/>
            <person name="de Oliveira L.M."/>
            <person name="Marini M.M."/>
            <person name="Villalobos-Duno H."/>
            <person name="Cunha M.M."/>
            <person name="de Hoog S."/>
            <person name="da Silveira J.F."/>
            <person name="Henrissat B."/>
            <person name="Nino-Vega G.A."/>
            <person name="Cisalpino P.S."/>
            <person name="Mora-Montes H.M."/>
            <person name="Almeida S.R."/>
            <person name="Stajich J.E."/>
            <person name="Lopes-Bezerra L.M."/>
            <person name="Vasconcelos A.T."/>
            <person name="Felipe M.S."/>
        </authorList>
    </citation>
    <scope>NUCLEOTIDE SEQUENCE [LARGE SCALE GENOMIC DNA]</scope>
    <source>
        <strain evidence="2 3">1099-18</strain>
    </source>
</reference>
<evidence type="ECO:0000313" key="3">
    <source>
        <dbReference type="Proteomes" id="UP000033710"/>
    </source>
</evidence>
<accession>A0A0F2MLL8</accession>
<gene>
    <name evidence="2" type="ORF">SPSK_06730</name>
</gene>
<dbReference type="VEuPathDB" id="FungiDB:SPSK_06730"/>
<dbReference type="Proteomes" id="UP000033710">
    <property type="component" value="Unassembled WGS sequence"/>
</dbReference>
<reference evidence="2 3" key="2">
    <citation type="journal article" date="2015" name="Eukaryot. Cell">
        <title>Asexual propagation of a virulent clone complex in a human and feline outbreak of sporotrichosis.</title>
        <authorList>
            <person name="Teixeira Mde M."/>
            <person name="Rodrigues A.M."/>
            <person name="Tsui C.K."/>
            <person name="de Almeida L.G."/>
            <person name="Van Diepeningen A.D."/>
            <person name="van den Ende B.G."/>
            <person name="Fernandes G.F."/>
            <person name="Kano R."/>
            <person name="Hamelin R.C."/>
            <person name="Lopes-Bezerra L.M."/>
            <person name="Vasconcelos A.T."/>
            <person name="de Hoog S."/>
            <person name="de Camargo Z.P."/>
            <person name="Felipe M.S."/>
        </authorList>
    </citation>
    <scope>NUCLEOTIDE SEQUENCE [LARGE SCALE GENOMIC DNA]</scope>
    <source>
        <strain evidence="2 3">1099-18</strain>
    </source>
</reference>
<dbReference type="EMBL" id="AXCR01000001">
    <property type="protein sequence ID" value="KJR89081.1"/>
    <property type="molecule type" value="Genomic_DNA"/>
</dbReference>
<name>A0A0F2MLL8_SPOSC</name>
<evidence type="ECO:0000313" key="2">
    <source>
        <dbReference type="EMBL" id="KJR89081.1"/>
    </source>
</evidence>
<dbReference type="AlphaFoldDB" id="A0A0F2MLL8"/>
<dbReference type="GeneID" id="27668705"/>
<comment type="caution">
    <text evidence="2">The sequence shown here is derived from an EMBL/GenBank/DDBJ whole genome shotgun (WGS) entry which is preliminary data.</text>
</comment>
<proteinExistence type="predicted"/>
<protein>
    <submittedName>
        <fullName evidence="2">Uncharacterized protein</fullName>
    </submittedName>
</protein>
<sequence length="136" mass="15733">MVQAAAPRSEKRLPTAWHRPVLRQLTDWRKDGTEMDKQKAGLLLLAEGSPLYCVRATRKRYSALVMMARNRWLAGWGARLRNAWGPEAAGREEWKRALPRKCSRVAKRRMKGTESSPIETRFGCQEEDEEHRVESD</sequence>
<feature type="region of interest" description="Disordered" evidence="1">
    <location>
        <begin position="108"/>
        <end position="136"/>
    </location>
</feature>
<evidence type="ECO:0000256" key="1">
    <source>
        <dbReference type="SAM" id="MobiDB-lite"/>
    </source>
</evidence>
<dbReference type="RefSeq" id="XP_016591757.1">
    <property type="nucleotide sequence ID" value="XM_016733428.1"/>
</dbReference>